<dbReference type="Proteomes" id="UP000046680">
    <property type="component" value="Unassembled WGS sequence"/>
</dbReference>
<protein>
    <submittedName>
        <fullName evidence="1">Uncharacterized protein</fullName>
    </submittedName>
</protein>
<organism evidence="1 2">
    <name type="scientific">Mycobacterium tuberculosis</name>
    <dbReference type="NCBI Taxonomy" id="1773"/>
    <lineage>
        <taxon>Bacteria</taxon>
        <taxon>Bacillati</taxon>
        <taxon>Actinomycetota</taxon>
        <taxon>Actinomycetes</taxon>
        <taxon>Mycobacteriales</taxon>
        <taxon>Mycobacteriaceae</taxon>
        <taxon>Mycobacterium</taxon>
        <taxon>Mycobacterium tuberculosis complex</taxon>
    </lineage>
</organism>
<reference evidence="1 2" key="1">
    <citation type="submission" date="2015-03" db="EMBL/GenBank/DDBJ databases">
        <authorList>
            <consortium name="Pathogen Informatics"/>
        </authorList>
    </citation>
    <scope>NUCLEOTIDE SEQUENCE [LARGE SCALE GENOMIC DNA]</scope>
    <source>
        <strain evidence="1 2">C09601061</strain>
    </source>
</reference>
<dbReference type="EMBL" id="CGCX01001824">
    <property type="protein sequence ID" value="CFS01989.1"/>
    <property type="molecule type" value="Genomic_DNA"/>
</dbReference>
<gene>
    <name evidence="1" type="ORF">ERS007657_03606</name>
</gene>
<name>A0A654U525_MYCTX</name>
<accession>A0A654U525</accession>
<dbReference type="AlphaFoldDB" id="A0A654U525"/>
<evidence type="ECO:0000313" key="2">
    <source>
        <dbReference type="Proteomes" id="UP000046680"/>
    </source>
</evidence>
<evidence type="ECO:0000313" key="1">
    <source>
        <dbReference type="EMBL" id="CFS01989.1"/>
    </source>
</evidence>
<proteinExistence type="predicted"/>
<sequence>MASIWAAARCKTRVARDRASAARSSPGGMGVDSVATRVSVTVCATPGTVSSRFSAAAAAAKAGTPGTIS</sequence>